<comment type="subunit">
    <text evidence="8">Monomer. Interacts with GLOD4.</text>
</comment>
<dbReference type="InterPro" id="IPR000086">
    <property type="entry name" value="NUDIX_hydrolase_dom"/>
</dbReference>
<organism evidence="13">
    <name type="scientific">Xenopus tropicalis</name>
    <name type="common">Western clawed frog</name>
    <name type="synonym">Silurana tropicalis</name>
    <dbReference type="NCBI Taxonomy" id="8364"/>
    <lineage>
        <taxon>Eukaryota</taxon>
        <taxon>Metazoa</taxon>
        <taxon>Chordata</taxon>
        <taxon>Craniata</taxon>
        <taxon>Vertebrata</taxon>
        <taxon>Euteleostomi</taxon>
        <taxon>Amphibia</taxon>
        <taxon>Batrachia</taxon>
        <taxon>Anura</taxon>
        <taxon>Pipoidea</taxon>
        <taxon>Pipidae</taxon>
        <taxon>Xenopodinae</taxon>
        <taxon>Xenopus</taxon>
        <taxon>Silurana</taxon>
    </lineage>
</organism>
<dbReference type="PANTHER" id="PTHR13030:SF8">
    <property type="entry name" value="ADP-RIBOSE PYROPHOSPHATASE, MITOCHONDRIAL"/>
    <property type="match status" value="1"/>
</dbReference>
<evidence type="ECO:0000256" key="4">
    <source>
        <dbReference type="ARBA" id="ARBA00030308"/>
    </source>
</evidence>
<accession>A0A803J889</accession>
<evidence type="ECO:0000256" key="7">
    <source>
        <dbReference type="ARBA" id="ARBA00056962"/>
    </source>
</evidence>
<evidence type="ECO:0000256" key="9">
    <source>
        <dbReference type="ARBA" id="ARBA00070304"/>
    </source>
</evidence>
<dbReference type="Pfam" id="PF00293">
    <property type="entry name" value="NUDIX"/>
    <property type="match status" value="1"/>
</dbReference>
<dbReference type="InterPro" id="IPR015797">
    <property type="entry name" value="NUDIX_hydrolase-like_dom_sf"/>
</dbReference>
<dbReference type="Gene3D" id="3.90.79.10">
    <property type="entry name" value="Nucleoside Triphosphate Pyrophosphohydrolase"/>
    <property type="match status" value="1"/>
</dbReference>
<dbReference type="FunFam" id="3.90.79.10:FF:000021">
    <property type="entry name" value="ADP-ribose pyrophosphatase, mitochondrial isoform X1"/>
    <property type="match status" value="1"/>
</dbReference>
<feature type="transmembrane region" description="Helical" evidence="11">
    <location>
        <begin position="6"/>
        <end position="29"/>
    </location>
</feature>
<dbReference type="EC" id="3.6.1.13" evidence="2"/>
<comment type="catalytic activity">
    <reaction evidence="6">
        <text>ADP-D-ribose + H2O = D-ribose 5-phosphate + AMP + 2 H(+)</text>
        <dbReference type="Rhea" id="RHEA:10412"/>
        <dbReference type="ChEBI" id="CHEBI:15377"/>
        <dbReference type="ChEBI" id="CHEBI:15378"/>
        <dbReference type="ChEBI" id="CHEBI:57967"/>
        <dbReference type="ChEBI" id="CHEBI:78346"/>
        <dbReference type="ChEBI" id="CHEBI:456215"/>
        <dbReference type="EC" id="3.6.1.13"/>
    </reaction>
</comment>
<sequence>MLSRVLTRGAAAVSITAAIAAVGSSFLYYRWFRPSGSSPAGSMAAAHAKALTSPYPGSQVQRRPVPPEKISWAADWPEYDPVDYTAPYVLTNPPWADPLLGSEGFSPQFNALDGAVQRESLQGTYSVVGGVPRWKQDSDGRRVTDKGTGKPILQFVAIQRKDCGQWAIPGGMVDPGELVSATLHREFCEEALNSLEGSGDQSESEKKIQELFSQEHLLIYRGYVDDPRNTDNSWMETQAVNYHDETGHLLSQIRLEAGDDAGKVQWVDVSGDCSLYANHARFIHILAQKRGAHW</sequence>
<evidence type="ECO:0000256" key="10">
    <source>
        <dbReference type="ARBA" id="ARBA00079599"/>
    </source>
</evidence>
<comment type="function">
    <text evidence="7">Hydrolyzes ADP-ribose (ADPR) to AMP and ribose 5'-phosphate.</text>
</comment>
<dbReference type="Ensembl" id="ENSXETT00000119474">
    <property type="protein sequence ID" value="ENSXETP00000104071"/>
    <property type="gene ID" value="ENSXETG00000041647"/>
</dbReference>
<evidence type="ECO:0000256" key="3">
    <source>
        <dbReference type="ARBA" id="ARBA00030162"/>
    </source>
</evidence>
<evidence type="ECO:0000313" key="13">
    <source>
        <dbReference type="Ensembl" id="ENSXETP00000104071"/>
    </source>
</evidence>
<dbReference type="PROSITE" id="PS51462">
    <property type="entry name" value="NUDIX"/>
    <property type="match status" value="1"/>
</dbReference>
<evidence type="ECO:0000256" key="1">
    <source>
        <dbReference type="ARBA" id="ARBA00007482"/>
    </source>
</evidence>
<gene>
    <name evidence="13" type="primary">nudt9</name>
</gene>
<proteinExistence type="inferred from homology"/>
<keyword evidence="11" id="KW-0472">Membrane</keyword>
<dbReference type="GO" id="GO:0047631">
    <property type="term" value="F:ADP-ribose diphosphatase activity"/>
    <property type="evidence" value="ECO:0007669"/>
    <property type="project" value="UniProtKB-EC"/>
</dbReference>
<keyword evidence="11" id="KW-1133">Transmembrane helix</keyword>
<name>A0A803J889_XENTR</name>
<evidence type="ECO:0000256" key="8">
    <source>
        <dbReference type="ARBA" id="ARBA00064968"/>
    </source>
</evidence>
<dbReference type="Pfam" id="PF25969">
    <property type="entry name" value="NUDT9_N"/>
    <property type="match status" value="1"/>
</dbReference>
<keyword evidence="11" id="KW-0812">Transmembrane</keyword>
<evidence type="ECO:0000259" key="12">
    <source>
        <dbReference type="PROSITE" id="PS51462"/>
    </source>
</evidence>
<feature type="domain" description="Nudix hydrolase" evidence="12">
    <location>
        <begin position="134"/>
        <end position="289"/>
    </location>
</feature>
<evidence type="ECO:0000256" key="6">
    <source>
        <dbReference type="ARBA" id="ARBA00049546"/>
    </source>
</evidence>
<evidence type="ECO:0000256" key="5">
    <source>
        <dbReference type="ARBA" id="ARBA00033056"/>
    </source>
</evidence>
<dbReference type="CDD" id="cd03670">
    <property type="entry name" value="NUDIX_ADPRase_Nudt9"/>
    <property type="match status" value="1"/>
</dbReference>
<dbReference type="SUPFAM" id="SSF55811">
    <property type="entry name" value="Nudix"/>
    <property type="match status" value="1"/>
</dbReference>
<dbReference type="GeneTree" id="ENSGT00390000017405"/>
<dbReference type="AlphaFoldDB" id="A0A803J889"/>
<evidence type="ECO:0000256" key="11">
    <source>
        <dbReference type="SAM" id="Phobius"/>
    </source>
</evidence>
<reference evidence="13" key="2">
    <citation type="submission" date="2021-03" db="UniProtKB">
        <authorList>
            <consortium name="Ensembl"/>
        </authorList>
    </citation>
    <scope>IDENTIFICATION</scope>
</reference>
<protein>
    <recommendedName>
        <fullName evidence="9">ADP-ribose pyrophosphatase, mitochondrial</fullName>
        <ecNumber evidence="2">3.6.1.13</ecNumber>
    </recommendedName>
    <alternativeName>
        <fullName evidence="3">ADP-ribose diphosphatase</fullName>
    </alternativeName>
    <alternativeName>
        <fullName evidence="5">ADP-ribose phosphohydrolase</fullName>
    </alternativeName>
    <alternativeName>
        <fullName evidence="4">Adenosine diphosphoribose pyrophosphatase</fullName>
    </alternativeName>
    <alternativeName>
        <fullName evidence="10">Nucleoside diphosphate-linked moiety X motif 9</fullName>
    </alternativeName>
</protein>
<evidence type="ECO:0000256" key="2">
    <source>
        <dbReference type="ARBA" id="ARBA00012453"/>
    </source>
</evidence>
<dbReference type="InterPro" id="IPR039989">
    <property type="entry name" value="NUDT9"/>
</dbReference>
<dbReference type="PANTHER" id="PTHR13030">
    <property type="entry name" value="NUDIX HYDROLASE"/>
    <property type="match status" value="1"/>
</dbReference>
<comment type="similarity">
    <text evidence="1">Belongs to the Nudix hydrolase family. NudF subfamily.</text>
</comment>
<reference evidence="13" key="1">
    <citation type="journal article" date="2010" name="Science">
        <title>The genome of the Western clawed frog Xenopus tropicalis.</title>
        <authorList>
            <person name="Hellsten U."/>
            <person name="Harland R.M."/>
            <person name="Gilchrist M.J."/>
            <person name="Hendrix D."/>
            <person name="Jurka J."/>
            <person name="Kapitonov V."/>
            <person name="Ovcharenko I."/>
            <person name="Putnam N.H."/>
            <person name="Shu S."/>
            <person name="Taher L."/>
            <person name="Blitz I.L."/>
            <person name="Blumberg B."/>
            <person name="Dichmann D.S."/>
            <person name="Dubchak I."/>
            <person name="Amaya E."/>
            <person name="Detter J.C."/>
            <person name="Fletcher R."/>
            <person name="Gerhard D.S."/>
            <person name="Goodstein D."/>
            <person name="Graves T."/>
            <person name="Grigoriev I.V."/>
            <person name="Grimwood J."/>
            <person name="Kawashima T."/>
            <person name="Lindquist E."/>
            <person name="Lucas S.M."/>
            <person name="Mead P.E."/>
            <person name="Mitros T."/>
            <person name="Ogino H."/>
            <person name="Ohta Y."/>
            <person name="Poliakov A.V."/>
            <person name="Pollet N."/>
            <person name="Robert J."/>
            <person name="Salamov A."/>
            <person name="Sater A.K."/>
            <person name="Schmutz J."/>
            <person name="Terry A."/>
            <person name="Vize P.D."/>
            <person name="Warren W.C."/>
            <person name="Wells D."/>
            <person name="Wills A."/>
            <person name="Wilson R.K."/>
            <person name="Zimmerman L.B."/>
            <person name="Zorn A.M."/>
            <person name="Grainger R."/>
            <person name="Grammer T."/>
            <person name="Khokha M.K."/>
            <person name="Richardson P.M."/>
            <person name="Rokhsar D.S."/>
        </authorList>
    </citation>
    <scope>NUCLEOTIDE SEQUENCE [LARGE SCALE GENOMIC DNA]</scope>
    <source>
        <strain evidence="13">Nigerian</strain>
    </source>
</reference>